<dbReference type="HOGENOM" id="CLU_1238932_0_0_9"/>
<keyword evidence="1" id="KW-0732">Signal</keyword>
<protein>
    <submittedName>
        <fullName evidence="2">Uncharacterized protein</fullName>
    </submittedName>
</protein>
<keyword evidence="3" id="KW-1185">Reference proteome</keyword>
<dbReference type="AlphaFoldDB" id="D7UYL9"/>
<evidence type="ECO:0000313" key="2">
    <source>
        <dbReference type="EMBL" id="EFI83436.1"/>
    </source>
</evidence>
<dbReference type="Proteomes" id="UP000010119">
    <property type="component" value="Unassembled WGS sequence"/>
</dbReference>
<dbReference type="EMBL" id="ACCR02000005">
    <property type="protein sequence ID" value="EFI83436.1"/>
    <property type="molecule type" value="Genomic_DNA"/>
</dbReference>
<comment type="caution">
    <text evidence="2">The sequence shown here is derived from an EMBL/GenBank/DDBJ whole genome shotgun (WGS) entry which is preliminary data.</text>
</comment>
<name>D7UYL9_LISGR</name>
<dbReference type="STRING" id="525367.HMPREF0556_12121"/>
<reference evidence="2" key="1">
    <citation type="submission" date="2010-06" db="EMBL/GenBank/DDBJ databases">
        <authorList>
            <person name="Muzny D."/>
            <person name="Qin X."/>
            <person name="Buhay C."/>
            <person name="Dugan-Rocha S."/>
            <person name="Ding Y."/>
            <person name="Chen G."/>
            <person name="Hawes A."/>
            <person name="Holder M."/>
            <person name="Jhangiani S."/>
            <person name="Johnson A."/>
            <person name="Khan Z."/>
            <person name="Li Z."/>
            <person name="Liu W."/>
            <person name="Liu X."/>
            <person name="Perez L."/>
            <person name="Shen H."/>
            <person name="Wang Q."/>
            <person name="Watt J."/>
            <person name="Xi L."/>
            <person name="Xin Y."/>
            <person name="Zhou J."/>
            <person name="Deng J."/>
            <person name="Jiang H."/>
            <person name="Liu Y."/>
            <person name="Qu J."/>
            <person name="Song X.-Z."/>
            <person name="Zhang L."/>
            <person name="Villasana D."/>
            <person name="Johnson A."/>
            <person name="Liu J."/>
            <person name="Liyanage D."/>
            <person name="Lorensuhewa L."/>
            <person name="Robinson T."/>
            <person name="Song A."/>
            <person name="Song B.-B."/>
            <person name="Dinh H."/>
            <person name="Thornton R."/>
            <person name="Coyle M."/>
            <person name="Francisco L."/>
            <person name="Jackson L."/>
            <person name="Javaid M."/>
            <person name="Korchina V."/>
            <person name="Kovar C."/>
            <person name="Mata R."/>
            <person name="Mathew T."/>
            <person name="Ngo R."/>
            <person name="Nguyen L."/>
            <person name="Nguyen N."/>
            <person name="Okwuonu G."/>
            <person name="Ongeri F."/>
            <person name="Pham C."/>
            <person name="Simmons D."/>
            <person name="Wilczek-Boney K."/>
            <person name="Hale W."/>
            <person name="Jakkamsetti A."/>
            <person name="Pham P."/>
            <person name="Ruth R."/>
            <person name="San Lucas F."/>
            <person name="Warren J."/>
            <person name="Zhang J."/>
            <person name="Zhao Z."/>
            <person name="Zhou C."/>
            <person name="Zhu D."/>
            <person name="Lee S."/>
            <person name="Bess C."/>
            <person name="Blankenburg K."/>
            <person name="Forbes L."/>
            <person name="Fu Q."/>
            <person name="Gubbala S."/>
            <person name="Hirani K."/>
            <person name="Jayaseelan J.C."/>
            <person name="Lara F."/>
            <person name="Munidasa M."/>
            <person name="Palculict T."/>
            <person name="Patil S."/>
            <person name="Pu L.-L."/>
            <person name="Saada N."/>
            <person name="Tang L."/>
            <person name="Weissenberger G."/>
            <person name="Zhu Y."/>
            <person name="Hemphill L."/>
            <person name="Shang Y."/>
            <person name="Youmans B."/>
            <person name="Ayvaz T."/>
            <person name="Ross M."/>
            <person name="Santibanez J."/>
            <person name="Aqrawi P."/>
            <person name="Gross S."/>
            <person name="Joshi V."/>
            <person name="Fowler G."/>
            <person name="Nazareth L."/>
            <person name="Reid J."/>
            <person name="Worley K."/>
            <person name="Petrosino J."/>
            <person name="Highlander S."/>
            <person name="Gibbs R."/>
        </authorList>
    </citation>
    <scope>NUCLEOTIDE SEQUENCE [LARGE SCALE GENOMIC DNA]</scope>
    <source>
        <strain evidence="2">DSM 20601</strain>
    </source>
</reference>
<feature type="chain" id="PRO_5003106667" evidence="1">
    <location>
        <begin position="30"/>
        <end position="223"/>
    </location>
</feature>
<organism evidence="2 3">
    <name type="scientific">Listeria grayi DSM 20601</name>
    <dbReference type="NCBI Taxonomy" id="525367"/>
    <lineage>
        <taxon>Bacteria</taxon>
        <taxon>Bacillati</taxon>
        <taxon>Bacillota</taxon>
        <taxon>Bacilli</taxon>
        <taxon>Bacillales</taxon>
        <taxon>Listeriaceae</taxon>
        <taxon>Listeria</taxon>
    </lineage>
</organism>
<accession>D7UYL9</accession>
<proteinExistence type="predicted"/>
<evidence type="ECO:0000256" key="1">
    <source>
        <dbReference type="SAM" id="SignalP"/>
    </source>
</evidence>
<sequence length="223" mass="24865">MINLKKNLFFIAIALLASFIIFSPSHAKAAENIATIHSDDIAAEFKVNSALKDDKINVVRVVSDKDNANTTPPKIMAGGTSAVKYDIRHVKKAPDYIGKTVVRKLNGEPGFKLKLNFTKDVTATTSATFGATKKLISTSVGFTISKKYSVSYDGEYKVPSKVGKKKVKKVSIATYVVYATKKYDVYKLTKVTWWGKHEFKKQGTGKAHKPYGFEYRKTFTYKK</sequence>
<gene>
    <name evidence="2" type="ORF">HMPREF0556_12121</name>
</gene>
<feature type="signal peptide" evidence="1">
    <location>
        <begin position="1"/>
        <end position="29"/>
    </location>
</feature>
<evidence type="ECO:0000313" key="3">
    <source>
        <dbReference type="Proteomes" id="UP000010119"/>
    </source>
</evidence>